<feature type="domain" description="C-type lectin" evidence="2">
    <location>
        <begin position="84"/>
        <end position="173"/>
    </location>
</feature>
<accession>A0ABP1QSE1</accession>
<dbReference type="PANTHER" id="PTHR22802">
    <property type="entry name" value="C-TYPE LECTIN SUPERFAMILY MEMBER"/>
    <property type="match status" value="1"/>
</dbReference>
<dbReference type="EMBL" id="CAXLJM020000046">
    <property type="protein sequence ID" value="CAL8111080.1"/>
    <property type="molecule type" value="Genomic_DNA"/>
</dbReference>
<dbReference type="PANTHER" id="PTHR22802:SF396">
    <property type="entry name" value="C-TYPE LECTIN DOMAIN-CONTAINING PROTEIN"/>
    <property type="match status" value="1"/>
</dbReference>
<dbReference type="SUPFAM" id="SSF56436">
    <property type="entry name" value="C-type lectin-like"/>
    <property type="match status" value="2"/>
</dbReference>
<protein>
    <recommendedName>
        <fullName evidence="2">C-type lectin domain-containing protein</fullName>
    </recommendedName>
</protein>
<dbReference type="InterPro" id="IPR016186">
    <property type="entry name" value="C-type_lectin-like/link_sf"/>
</dbReference>
<dbReference type="Gene3D" id="3.10.100.10">
    <property type="entry name" value="Mannose-Binding Protein A, subunit A"/>
    <property type="match status" value="2"/>
</dbReference>
<dbReference type="CDD" id="cd00037">
    <property type="entry name" value="CLECT"/>
    <property type="match status" value="1"/>
</dbReference>
<evidence type="ECO:0000313" key="4">
    <source>
        <dbReference type="Proteomes" id="UP001642540"/>
    </source>
</evidence>
<gene>
    <name evidence="3" type="ORF">ODALV1_LOCUS14709</name>
</gene>
<keyword evidence="1" id="KW-0732">Signal</keyword>
<comment type="caution">
    <text evidence="3">The sequence shown here is derived from an EMBL/GenBank/DDBJ whole genome shotgun (WGS) entry which is preliminary data.</text>
</comment>
<organism evidence="3 4">
    <name type="scientific">Orchesella dallaii</name>
    <dbReference type="NCBI Taxonomy" id="48710"/>
    <lineage>
        <taxon>Eukaryota</taxon>
        <taxon>Metazoa</taxon>
        <taxon>Ecdysozoa</taxon>
        <taxon>Arthropoda</taxon>
        <taxon>Hexapoda</taxon>
        <taxon>Collembola</taxon>
        <taxon>Entomobryomorpha</taxon>
        <taxon>Entomobryoidea</taxon>
        <taxon>Orchesellidae</taxon>
        <taxon>Orchesellinae</taxon>
        <taxon>Orchesella</taxon>
    </lineage>
</organism>
<sequence>MYCLTQKRLILIFSLTVLSFCQAQDEENVEHALLAKDGSHSLGEDCGSPETDLGVFEKISPSSKYMIFRSMVESDVGFTGVDAVSICNTIPILEQAEVTSLRDSESIEKYMFGNVWLGLNDYGRNGEFREANGQRVRFQTFVGTEPNNLGNAEKCVLLKSQDGYLRMEDASCNSVHAGVLCQFKRGTSCFYQSIEETTSREPDELEGLGNDGRFFIGNQQKNWIDAHEFCLSKGKHLITLDANEAIQDVADAIKKRLDELRLHPYTQFWTAGIFHDLSYQQLYWKIGEEDMVPVVDSVPQEWASAGEDMVEPMDQSKSGMEICLDISFENSAMKSYGSYTPLWRASNCIMPKFFICESVHYGVPMDSLMIEIPEDEDTETGKTILSCDDAKIDTVNFEIDLTKPTDADDLVKLMIFNIENDLKSGLVQLELKPEVKWKEEVVELLVQIGKKSMRTEFVDHGMLNVAKIINLMYLNAAANENSTMNEKTWKNKYITHLQECANQVERIKVKGMGFEIIGIEIQNDDIVETKRIFVSQEDADTVEGLDTVIDILWYLFSLSFAQCYQMVPEGQSYINFGSDFLIMFILDFVDPLREKWVANIDPKKDKGSEGLDYTLALGDVDITLAYNNFRHYVSGAYIQSGIVNQELVRPLDTLSFFQDLSTRHENRRTGQNLYV</sequence>
<dbReference type="InterPro" id="IPR016187">
    <property type="entry name" value="CTDL_fold"/>
</dbReference>
<feature type="signal peptide" evidence="1">
    <location>
        <begin position="1"/>
        <end position="23"/>
    </location>
</feature>
<proteinExistence type="predicted"/>
<evidence type="ECO:0000259" key="2">
    <source>
        <dbReference type="PROSITE" id="PS50041"/>
    </source>
</evidence>
<dbReference type="InterPro" id="IPR001304">
    <property type="entry name" value="C-type_lectin-like"/>
</dbReference>
<dbReference type="Pfam" id="PF00059">
    <property type="entry name" value="Lectin_C"/>
    <property type="match status" value="1"/>
</dbReference>
<feature type="chain" id="PRO_5046810121" description="C-type lectin domain-containing protein" evidence="1">
    <location>
        <begin position="24"/>
        <end position="675"/>
    </location>
</feature>
<evidence type="ECO:0000313" key="3">
    <source>
        <dbReference type="EMBL" id="CAL8111080.1"/>
    </source>
</evidence>
<name>A0ABP1QSE1_9HEXA</name>
<dbReference type="Proteomes" id="UP001642540">
    <property type="component" value="Unassembled WGS sequence"/>
</dbReference>
<evidence type="ECO:0000256" key="1">
    <source>
        <dbReference type="SAM" id="SignalP"/>
    </source>
</evidence>
<dbReference type="PROSITE" id="PS50041">
    <property type="entry name" value="C_TYPE_LECTIN_2"/>
    <property type="match status" value="2"/>
</dbReference>
<feature type="domain" description="C-type lectin" evidence="2">
    <location>
        <begin position="214"/>
        <end position="357"/>
    </location>
</feature>
<keyword evidence="4" id="KW-1185">Reference proteome</keyword>
<reference evidence="3 4" key="1">
    <citation type="submission" date="2024-08" db="EMBL/GenBank/DDBJ databases">
        <authorList>
            <person name="Cucini C."/>
            <person name="Frati F."/>
        </authorList>
    </citation>
    <scope>NUCLEOTIDE SEQUENCE [LARGE SCALE GENOMIC DNA]</scope>
</reference>
<dbReference type="InterPro" id="IPR051004">
    <property type="entry name" value="DC-SIGN_domain-containing"/>
</dbReference>